<sequence length="181" mass="19708">MFETPFPALAGAVDCTVPRQLKNVFCVPREVDLSAEIAVVHKYLLRAFTTSSRTEVVRAFRQCLICNYTAARGILLRTSPQKSERGLSIEPVRAWPEGGGLSFNLSCKLASCFTLESQFPQRRSSIRCHPFSGHGLTRSSRSSGLAGGVRPRWPSGKVSALGPGSKPESTEDPPCMGPVER</sequence>
<organism evidence="2 3">
    <name type="scientific">Araneus ventricosus</name>
    <name type="common">Orbweaver spider</name>
    <name type="synonym">Epeira ventricosa</name>
    <dbReference type="NCBI Taxonomy" id="182803"/>
    <lineage>
        <taxon>Eukaryota</taxon>
        <taxon>Metazoa</taxon>
        <taxon>Ecdysozoa</taxon>
        <taxon>Arthropoda</taxon>
        <taxon>Chelicerata</taxon>
        <taxon>Arachnida</taxon>
        <taxon>Araneae</taxon>
        <taxon>Araneomorphae</taxon>
        <taxon>Entelegynae</taxon>
        <taxon>Araneoidea</taxon>
        <taxon>Araneidae</taxon>
        <taxon>Araneus</taxon>
    </lineage>
</organism>
<gene>
    <name evidence="2" type="ORF">AVEN_260526_1</name>
</gene>
<accession>A0A4Y2MW82</accession>
<reference evidence="2 3" key="1">
    <citation type="journal article" date="2019" name="Sci. Rep.">
        <title>Orb-weaving spider Araneus ventricosus genome elucidates the spidroin gene catalogue.</title>
        <authorList>
            <person name="Kono N."/>
            <person name="Nakamura H."/>
            <person name="Ohtoshi R."/>
            <person name="Moran D.A.P."/>
            <person name="Shinohara A."/>
            <person name="Yoshida Y."/>
            <person name="Fujiwara M."/>
            <person name="Mori M."/>
            <person name="Tomita M."/>
            <person name="Arakawa K."/>
        </authorList>
    </citation>
    <scope>NUCLEOTIDE SEQUENCE [LARGE SCALE GENOMIC DNA]</scope>
</reference>
<evidence type="ECO:0000313" key="3">
    <source>
        <dbReference type="Proteomes" id="UP000499080"/>
    </source>
</evidence>
<evidence type="ECO:0000313" key="2">
    <source>
        <dbReference type="EMBL" id="GBN30610.1"/>
    </source>
</evidence>
<keyword evidence="3" id="KW-1185">Reference proteome</keyword>
<comment type="caution">
    <text evidence="2">The sequence shown here is derived from an EMBL/GenBank/DDBJ whole genome shotgun (WGS) entry which is preliminary data.</text>
</comment>
<dbReference type="EMBL" id="BGPR01007949">
    <property type="protein sequence ID" value="GBN30610.1"/>
    <property type="molecule type" value="Genomic_DNA"/>
</dbReference>
<proteinExistence type="predicted"/>
<dbReference type="AlphaFoldDB" id="A0A4Y2MW82"/>
<protein>
    <submittedName>
        <fullName evidence="2">Uncharacterized protein</fullName>
    </submittedName>
</protein>
<name>A0A4Y2MW82_ARAVE</name>
<evidence type="ECO:0000256" key="1">
    <source>
        <dbReference type="SAM" id="MobiDB-lite"/>
    </source>
</evidence>
<feature type="region of interest" description="Disordered" evidence="1">
    <location>
        <begin position="134"/>
        <end position="181"/>
    </location>
</feature>
<dbReference type="Proteomes" id="UP000499080">
    <property type="component" value="Unassembled WGS sequence"/>
</dbReference>